<reference evidence="1" key="1">
    <citation type="submission" date="2023-04" db="EMBL/GenBank/DDBJ databases">
        <title>Draft Genome sequencing of Naganishia species isolated from polar environments using Oxford Nanopore Technology.</title>
        <authorList>
            <person name="Leo P."/>
            <person name="Venkateswaran K."/>
        </authorList>
    </citation>
    <scope>NUCLEOTIDE SEQUENCE</scope>
    <source>
        <strain evidence="1">DBVPG 5303</strain>
    </source>
</reference>
<protein>
    <submittedName>
        <fullName evidence="1">Uncharacterized protein</fullName>
    </submittedName>
</protein>
<dbReference type="Proteomes" id="UP001234202">
    <property type="component" value="Unassembled WGS sequence"/>
</dbReference>
<dbReference type="EMBL" id="JASBWV010000029">
    <property type="protein sequence ID" value="KAJ9118376.1"/>
    <property type="molecule type" value="Genomic_DNA"/>
</dbReference>
<accession>A0ACC2X5N9</accession>
<organism evidence="1 2">
    <name type="scientific">Naganishia onofrii</name>
    <dbReference type="NCBI Taxonomy" id="1851511"/>
    <lineage>
        <taxon>Eukaryota</taxon>
        <taxon>Fungi</taxon>
        <taxon>Dikarya</taxon>
        <taxon>Basidiomycota</taxon>
        <taxon>Agaricomycotina</taxon>
        <taxon>Tremellomycetes</taxon>
        <taxon>Filobasidiales</taxon>
        <taxon>Filobasidiaceae</taxon>
        <taxon>Naganishia</taxon>
    </lineage>
</organism>
<keyword evidence="2" id="KW-1185">Reference proteome</keyword>
<comment type="caution">
    <text evidence="1">The sequence shown here is derived from an EMBL/GenBank/DDBJ whole genome shotgun (WGS) entry which is preliminary data.</text>
</comment>
<gene>
    <name evidence="1" type="ORF">QFC24_006205</name>
</gene>
<evidence type="ECO:0000313" key="1">
    <source>
        <dbReference type="EMBL" id="KAJ9118376.1"/>
    </source>
</evidence>
<sequence length="903" mass="99318">MLFNPICQLLAAVTLASTSVLAWEKTHNWKYLDGYPLVIQPDRLIQVKGNVSYPGPPSEGPLVLTTTKDQIASCIIDYGATYTGMDFYNIAGSSNTPILRITYSESLDFVDSGDTMWDTMIQDHNTDRQRNYTLDAATTRIESFSSTTFRYTKLEILTVGSGAFRVGALVNTFPRPQPYVAGNFSGEGPGWMQNISKIFNYGAHTLSTTMLQAYVYDKPFRHGGAGIYIDDQASGVFMSFPGISNYTIDINAHIIHKGFGVYSQADAVKNAFLFNVASEHSETPNRIQLVYGISEKAGTVLGEATSPVPITEGDWWRFSFGYYNNNTAVVSLNGTEIARFAVPATINGETPISKGSFGYRTVTGQAVILSNVTAFDSTGKAFLNSDYQGAHQQLQVSAEASYYGQGTLENVLISAARNRRGMDLQDTVVAAKAVYNSWFTPEFVLGNLHTFGADQNRNGRIATWAWPEVPAKTFWPSDNTPVDFFLGFNYWVEYATAVKDYVMATNDVEAITFTANEQYPSLFESLSRLNEYLMSQASNDTGLITVPEGSSYGRDWAGWENSTSPGYLPYEGSPTGTLGKVNILWYQSLRASAFLARDLEKNATLADEYDELADKVHASINDQLYDKQNKFYYISTDRKTGVAQDLNAMAILYGVAPIGDRQAILDTMSAALVDPSKPGKYLAYSYDAYGYPHKAVPYSAYYHAAAAFEVCNTSLGMDLINSVWTPVSIYTFNSVISVLTLRNFQMISEGNYFSKGYWEHLEPNADTELVASRSTGVITLLSEYVMGVKATSLGHATYDVRPQMGELTRINGTAATSRGQVSLDLRKDSSGAMNWTITPMFYPSDATVYVPTTADFIMVNGKNLSTTGSTTDLPWGVAAISKNNTDYTVKVHLVGTTEFNILA</sequence>
<evidence type="ECO:0000313" key="2">
    <source>
        <dbReference type="Proteomes" id="UP001234202"/>
    </source>
</evidence>
<name>A0ACC2X5N9_9TREE</name>
<proteinExistence type="predicted"/>